<name>A0ABV5Z9B0_9GAMM</name>
<proteinExistence type="predicted"/>
<evidence type="ECO:0000313" key="3">
    <source>
        <dbReference type="Proteomes" id="UP001589628"/>
    </source>
</evidence>
<organism evidence="2 3">
    <name type="scientific">Balneatrix alpica</name>
    <dbReference type="NCBI Taxonomy" id="75684"/>
    <lineage>
        <taxon>Bacteria</taxon>
        <taxon>Pseudomonadati</taxon>
        <taxon>Pseudomonadota</taxon>
        <taxon>Gammaproteobacteria</taxon>
        <taxon>Oceanospirillales</taxon>
        <taxon>Balneatrichaceae</taxon>
        <taxon>Balneatrix</taxon>
    </lineage>
</organism>
<keyword evidence="1" id="KW-0732">Signal</keyword>
<dbReference type="InterPro" id="IPR007487">
    <property type="entry name" value="ABC_transpt-TYRBP-like"/>
</dbReference>
<gene>
    <name evidence="2" type="ORF">ACFFLH_05510</name>
</gene>
<reference evidence="2 3" key="1">
    <citation type="submission" date="2024-09" db="EMBL/GenBank/DDBJ databases">
        <authorList>
            <person name="Sun Q."/>
            <person name="Mori K."/>
        </authorList>
    </citation>
    <scope>NUCLEOTIDE SEQUENCE [LARGE SCALE GENOMIC DNA]</scope>
    <source>
        <strain evidence="2 3">ATCC 51285</strain>
    </source>
</reference>
<dbReference type="RefSeq" id="WP_027313914.1">
    <property type="nucleotide sequence ID" value="NZ_JBHLZN010000001.1"/>
</dbReference>
<dbReference type="PANTHER" id="PTHR35271">
    <property type="entry name" value="ABC TRANSPORTER, SUBSTRATE-BINDING LIPOPROTEIN-RELATED"/>
    <property type="match status" value="1"/>
</dbReference>
<feature type="signal peptide" evidence="1">
    <location>
        <begin position="1"/>
        <end position="24"/>
    </location>
</feature>
<dbReference type="PANTHER" id="PTHR35271:SF1">
    <property type="entry name" value="ABC TRANSPORTER, SUBSTRATE-BINDING LIPOPROTEIN"/>
    <property type="match status" value="1"/>
</dbReference>
<dbReference type="Pfam" id="PF04392">
    <property type="entry name" value="ABC_sub_bind"/>
    <property type="match status" value="1"/>
</dbReference>
<keyword evidence="3" id="KW-1185">Reference proteome</keyword>
<sequence length="324" mass="36177">MSVKYGWLCGLAMALVWLVQPVQAAPARILYVDSYHPGYAWSDGILAGLRQQLAGADVELVVHYMDTKRNRSQPEMISAGQIAQEAAQAIKPDLIIACDDNAAQYFIRPYYADGPIPVLFCGLNWDASQYGFPTPYVTGMVEVELLDSLLRLLQEEAKGSRIGFLSVDSSTDRKKLHWMVEQMGIQFTQVALVNEYQELKQAYQQMQQQVDVLFFSNQEGIRGWDGQDFKHWVATTTKVPVGTVNEWLKEYCLLSLVKVPEEQGQWVGQTSLRVLAGHPISSIAPVTNKLGNLWLNMALAEQLGIVFKPALLAWGQVVPMADTP</sequence>
<dbReference type="Proteomes" id="UP001589628">
    <property type="component" value="Unassembled WGS sequence"/>
</dbReference>
<accession>A0ABV5Z9B0</accession>
<evidence type="ECO:0000313" key="2">
    <source>
        <dbReference type="EMBL" id="MFB9885860.1"/>
    </source>
</evidence>
<dbReference type="EMBL" id="JBHLZN010000001">
    <property type="protein sequence ID" value="MFB9885860.1"/>
    <property type="molecule type" value="Genomic_DNA"/>
</dbReference>
<dbReference type="Gene3D" id="3.40.50.2300">
    <property type="match status" value="2"/>
</dbReference>
<comment type="caution">
    <text evidence="2">The sequence shown here is derived from an EMBL/GenBank/DDBJ whole genome shotgun (WGS) entry which is preliminary data.</text>
</comment>
<evidence type="ECO:0000256" key="1">
    <source>
        <dbReference type="SAM" id="SignalP"/>
    </source>
</evidence>
<feature type="chain" id="PRO_5045848079" evidence="1">
    <location>
        <begin position="25"/>
        <end position="324"/>
    </location>
</feature>
<protein>
    <submittedName>
        <fullName evidence="2">ABC transporter substrate-binding protein</fullName>
    </submittedName>
</protein>